<dbReference type="InterPro" id="IPR029062">
    <property type="entry name" value="Class_I_gatase-like"/>
</dbReference>
<dbReference type="RefSeq" id="WP_189901818.1">
    <property type="nucleotide sequence ID" value="NZ_BNBC01000017.1"/>
</dbReference>
<dbReference type="Proteomes" id="UP000641386">
    <property type="component" value="Unassembled WGS sequence"/>
</dbReference>
<organism evidence="2 3">
    <name type="scientific">Streptomyces spiralis</name>
    <dbReference type="NCBI Taxonomy" id="66376"/>
    <lineage>
        <taxon>Bacteria</taxon>
        <taxon>Bacillati</taxon>
        <taxon>Actinomycetota</taxon>
        <taxon>Actinomycetes</taxon>
        <taxon>Kitasatosporales</taxon>
        <taxon>Streptomycetaceae</taxon>
        <taxon>Streptomyces</taxon>
    </lineage>
</organism>
<proteinExistence type="predicted"/>
<name>A0A918ZZX2_9ACTN</name>
<evidence type="ECO:0000313" key="2">
    <source>
        <dbReference type="EMBL" id="GHE79393.1"/>
    </source>
</evidence>
<keyword evidence="3" id="KW-1185">Reference proteome</keyword>
<feature type="domain" description="Glutamine amidotransferase" evidence="1">
    <location>
        <begin position="24"/>
        <end position="187"/>
    </location>
</feature>
<sequence length="247" mass="26259">MRSAATALVVQNSAYGGPGRWAQWLAEGGVGMEVVRADAGEPLPERLEHGALIVLGGGFLPDDDDRAPWLAGARTLMAQALAGGVPVFGICLGGQMLAQVAGGKVAGAHGEPEFGSTALTLRPEAADDPLFEGLPQRPTAIEHHVDAIVRLPEGARWLARSDRCPYQAFRVGEAAWGVQFHPEADPERIVRWSAARLERHGLDRAELHRVALRADPAAVPVWREVALRFAALVHDRGRGAPQGVAPA</sequence>
<dbReference type="PANTHER" id="PTHR42695:SF5">
    <property type="entry name" value="GLUTAMINE AMIDOTRANSFERASE YLR126C-RELATED"/>
    <property type="match status" value="1"/>
</dbReference>
<dbReference type="PANTHER" id="PTHR42695">
    <property type="entry name" value="GLUTAMINE AMIDOTRANSFERASE YLR126C-RELATED"/>
    <property type="match status" value="1"/>
</dbReference>
<dbReference type="InterPro" id="IPR017926">
    <property type="entry name" value="GATASE"/>
</dbReference>
<reference evidence="2" key="2">
    <citation type="submission" date="2020-09" db="EMBL/GenBank/DDBJ databases">
        <authorList>
            <person name="Sun Q."/>
            <person name="Ohkuma M."/>
        </authorList>
    </citation>
    <scope>NUCLEOTIDE SEQUENCE</scope>
    <source>
        <strain evidence="2">JCM 3302</strain>
    </source>
</reference>
<dbReference type="Pfam" id="PF00117">
    <property type="entry name" value="GATase"/>
    <property type="match status" value="1"/>
</dbReference>
<dbReference type="SUPFAM" id="SSF52317">
    <property type="entry name" value="Class I glutamine amidotransferase-like"/>
    <property type="match status" value="1"/>
</dbReference>
<dbReference type="GO" id="GO:0008483">
    <property type="term" value="F:transaminase activity"/>
    <property type="evidence" value="ECO:0007669"/>
    <property type="project" value="UniProtKB-KW"/>
</dbReference>
<dbReference type="AlphaFoldDB" id="A0A918ZZX2"/>
<keyword evidence="2" id="KW-0032">Aminotransferase</keyword>
<reference evidence="2" key="1">
    <citation type="journal article" date="2014" name="Int. J. Syst. Evol. Microbiol.">
        <title>Complete genome sequence of Corynebacterium casei LMG S-19264T (=DSM 44701T), isolated from a smear-ripened cheese.</title>
        <authorList>
            <consortium name="US DOE Joint Genome Institute (JGI-PGF)"/>
            <person name="Walter F."/>
            <person name="Albersmeier A."/>
            <person name="Kalinowski J."/>
            <person name="Ruckert C."/>
        </authorList>
    </citation>
    <scope>NUCLEOTIDE SEQUENCE</scope>
    <source>
        <strain evidence="2">JCM 3302</strain>
    </source>
</reference>
<dbReference type="EMBL" id="BNBC01000017">
    <property type="protein sequence ID" value="GHE79393.1"/>
    <property type="molecule type" value="Genomic_DNA"/>
</dbReference>
<gene>
    <name evidence="2" type="ORF">GCM10014715_38240</name>
</gene>
<comment type="caution">
    <text evidence="2">The sequence shown here is derived from an EMBL/GenBank/DDBJ whole genome shotgun (WGS) entry which is preliminary data.</text>
</comment>
<evidence type="ECO:0000313" key="3">
    <source>
        <dbReference type="Proteomes" id="UP000641386"/>
    </source>
</evidence>
<dbReference type="InterPro" id="IPR044992">
    <property type="entry name" value="ChyE-like"/>
</dbReference>
<keyword evidence="2" id="KW-0808">Transferase</keyword>
<protein>
    <submittedName>
        <fullName evidence="2">Aminotransferase</fullName>
    </submittedName>
</protein>
<dbReference type="CDD" id="cd01741">
    <property type="entry name" value="GATase1_1"/>
    <property type="match status" value="1"/>
</dbReference>
<dbReference type="GO" id="GO:0005829">
    <property type="term" value="C:cytosol"/>
    <property type="evidence" value="ECO:0007669"/>
    <property type="project" value="TreeGrafter"/>
</dbReference>
<dbReference type="Gene3D" id="3.40.50.880">
    <property type="match status" value="1"/>
</dbReference>
<evidence type="ECO:0000259" key="1">
    <source>
        <dbReference type="Pfam" id="PF00117"/>
    </source>
</evidence>
<accession>A0A918ZZX2</accession>
<dbReference type="PROSITE" id="PS51273">
    <property type="entry name" value="GATASE_TYPE_1"/>
    <property type="match status" value="1"/>
</dbReference>